<sequence>MRVILFELWGYPIRSYGLVVALAILIGIGVVLYFAKQEGKDRERVLNLCIWAVVGGLVGARVWEVLFFNGSYYLQHPSDIVAVWKGGMSIQGGLVGGIATAVWYIRKFGWKFWETADLFAPGMIVGQAVGRIACLLNGDAFGSPTGSTFGIVYPPGTVAYDRYGDQPLYPAEIWEGQWNLIVFALLLVIKNRKLPQGVLFLSYVSLYSVGRFSLEFLRGDTPHYLFGWTAAQWTSVGAGLVTTALLFLTKRGRTRNTASFELDSNRQTDAK</sequence>
<dbReference type="PANTHER" id="PTHR30589">
    <property type="entry name" value="PROLIPOPROTEIN DIACYLGLYCERYL TRANSFERASE"/>
    <property type="match status" value="1"/>
</dbReference>
<evidence type="ECO:0000256" key="5">
    <source>
        <dbReference type="ARBA" id="ARBA00022989"/>
    </source>
</evidence>
<comment type="caution">
    <text evidence="8">The sequence shown here is derived from an EMBL/GenBank/DDBJ whole genome shotgun (WGS) entry which is preliminary data.</text>
</comment>
<evidence type="ECO:0000256" key="4">
    <source>
        <dbReference type="ARBA" id="ARBA00022692"/>
    </source>
</evidence>
<evidence type="ECO:0000256" key="7">
    <source>
        <dbReference type="HAMAP-Rule" id="MF_01147"/>
    </source>
</evidence>
<gene>
    <name evidence="7 8" type="primary">lgt</name>
    <name evidence="8" type="ORF">ACFO8Q_19835</name>
</gene>
<feature type="transmembrane region" description="Helical" evidence="7">
    <location>
        <begin position="83"/>
        <end position="105"/>
    </location>
</feature>
<dbReference type="Proteomes" id="UP001596002">
    <property type="component" value="Unassembled WGS sequence"/>
</dbReference>
<comment type="pathway">
    <text evidence="7">Protein modification; lipoprotein biosynthesis (diacylglyceryl transfer).</text>
</comment>
<dbReference type="Pfam" id="PF01790">
    <property type="entry name" value="LGT"/>
    <property type="match status" value="1"/>
</dbReference>
<dbReference type="NCBIfam" id="TIGR00544">
    <property type="entry name" value="lgt"/>
    <property type="match status" value="1"/>
</dbReference>
<keyword evidence="2 7" id="KW-1003">Cell membrane</keyword>
<evidence type="ECO:0000313" key="8">
    <source>
        <dbReference type="EMBL" id="MFC4769585.1"/>
    </source>
</evidence>
<evidence type="ECO:0000256" key="1">
    <source>
        <dbReference type="ARBA" id="ARBA00007150"/>
    </source>
</evidence>
<proteinExistence type="inferred from homology"/>
<feature type="transmembrane region" description="Helical" evidence="7">
    <location>
        <begin position="197"/>
        <end position="214"/>
    </location>
</feature>
<dbReference type="GO" id="GO:0008961">
    <property type="term" value="F:phosphatidylglycerol-prolipoprotein diacylglyceryl transferase activity"/>
    <property type="evidence" value="ECO:0007669"/>
    <property type="project" value="UniProtKB-EC"/>
</dbReference>
<evidence type="ECO:0000256" key="3">
    <source>
        <dbReference type="ARBA" id="ARBA00022679"/>
    </source>
</evidence>
<comment type="function">
    <text evidence="7">Catalyzes the transfer of the diacylglyceryl group from phosphatidylglycerol to the sulfhydryl group of the N-terminal cysteine of a prolipoprotein, the first step in the formation of mature lipoproteins.</text>
</comment>
<protein>
    <recommendedName>
        <fullName evidence="7">Phosphatidylglycerol--prolipoprotein diacylglyceryl transferase</fullName>
        <ecNumber evidence="7">2.5.1.145</ecNumber>
    </recommendedName>
</protein>
<comment type="subcellular location">
    <subcellularLocation>
        <location evidence="7">Cell membrane</location>
        <topology evidence="7">Multi-pass membrane protein</topology>
    </subcellularLocation>
</comment>
<keyword evidence="5 7" id="KW-1133">Transmembrane helix</keyword>
<name>A0ABV9Q5V9_9BACL</name>
<evidence type="ECO:0000256" key="2">
    <source>
        <dbReference type="ARBA" id="ARBA00022475"/>
    </source>
</evidence>
<comment type="similarity">
    <text evidence="1 7">Belongs to the Lgt family.</text>
</comment>
<reference evidence="9" key="1">
    <citation type="journal article" date="2019" name="Int. J. Syst. Evol. Microbiol.">
        <title>The Global Catalogue of Microorganisms (GCM) 10K type strain sequencing project: providing services to taxonomists for standard genome sequencing and annotation.</title>
        <authorList>
            <consortium name="The Broad Institute Genomics Platform"/>
            <consortium name="The Broad Institute Genome Sequencing Center for Infectious Disease"/>
            <person name="Wu L."/>
            <person name="Ma J."/>
        </authorList>
    </citation>
    <scope>NUCLEOTIDE SEQUENCE [LARGE SCALE GENOMIC DNA]</scope>
    <source>
        <strain evidence="9">WYCCWR 12678</strain>
    </source>
</reference>
<evidence type="ECO:0000313" key="9">
    <source>
        <dbReference type="Proteomes" id="UP001596002"/>
    </source>
</evidence>
<feature type="transmembrane region" description="Helical" evidence="7">
    <location>
        <begin position="15"/>
        <end position="33"/>
    </location>
</feature>
<accession>A0ABV9Q5V9</accession>
<keyword evidence="6 7" id="KW-0472">Membrane</keyword>
<dbReference type="InterPro" id="IPR001640">
    <property type="entry name" value="Lgt"/>
</dbReference>
<comment type="catalytic activity">
    <reaction evidence="7">
        <text>L-cysteinyl-[prolipoprotein] + a 1,2-diacyl-sn-glycero-3-phospho-(1'-sn-glycerol) = an S-1,2-diacyl-sn-glyceryl-L-cysteinyl-[prolipoprotein] + sn-glycerol 1-phosphate + H(+)</text>
        <dbReference type="Rhea" id="RHEA:56712"/>
        <dbReference type="Rhea" id="RHEA-COMP:14679"/>
        <dbReference type="Rhea" id="RHEA-COMP:14680"/>
        <dbReference type="ChEBI" id="CHEBI:15378"/>
        <dbReference type="ChEBI" id="CHEBI:29950"/>
        <dbReference type="ChEBI" id="CHEBI:57685"/>
        <dbReference type="ChEBI" id="CHEBI:64716"/>
        <dbReference type="ChEBI" id="CHEBI:140658"/>
        <dbReference type="EC" id="2.5.1.145"/>
    </reaction>
</comment>
<feature type="transmembrane region" description="Helical" evidence="7">
    <location>
        <begin position="226"/>
        <end position="248"/>
    </location>
</feature>
<dbReference type="EMBL" id="JBHSHC010000139">
    <property type="protein sequence ID" value="MFC4769585.1"/>
    <property type="molecule type" value="Genomic_DNA"/>
</dbReference>
<dbReference type="EC" id="2.5.1.145" evidence="7"/>
<dbReference type="RefSeq" id="WP_380028282.1">
    <property type="nucleotide sequence ID" value="NZ_JBHSHC010000139.1"/>
</dbReference>
<evidence type="ECO:0000256" key="6">
    <source>
        <dbReference type="ARBA" id="ARBA00023136"/>
    </source>
</evidence>
<keyword evidence="4 7" id="KW-0812">Transmembrane</keyword>
<keyword evidence="3 7" id="KW-0808">Transferase</keyword>
<feature type="binding site" evidence="7">
    <location>
        <position position="131"/>
    </location>
    <ligand>
        <name>a 1,2-diacyl-sn-glycero-3-phospho-(1'-sn-glycerol)</name>
        <dbReference type="ChEBI" id="CHEBI:64716"/>
    </ligand>
</feature>
<organism evidence="8 9">
    <name type="scientific">Effusibacillus consociatus</name>
    <dbReference type="NCBI Taxonomy" id="1117041"/>
    <lineage>
        <taxon>Bacteria</taxon>
        <taxon>Bacillati</taxon>
        <taxon>Bacillota</taxon>
        <taxon>Bacilli</taxon>
        <taxon>Bacillales</taxon>
        <taxon>Alicyclobacillaceae</taxon>
        <taxon>Effusibacillus</taxon>
    </lineage>
</organism>
<feature type="transmembrane region" description="Helical" evidence="7">
    <location>
        <begin position="45"/>
        <end position="63"/>
    </location>
</feature>
<keyword evidence="9" id="KW-1185">Reference proteome</keyword>
<dbReference type="HAMAP" id="MF_01147">
    <property type="entry name" value="Lgt"/>
    <property type="match status" value="1"/>
</dbReference>
<dbReference type="PANTHER" id="PTHR30589:SF0">
    <property type="entry name" value="PHOSPHATIDYLGLYCEROL--PROLIPOPROTEIN DIACYLGLYCERYL TRANSFERASE"/>
    <property type="match status" value="1"/>
</dbReference>